<evidence type="ECO:0000313" key="3">
    <source>
        <dbReference type="Proteomes" id="UP001189624"/>
    </source>
</evidence>
<dbReference type="AlphaFoldDB" id="A0AA86SY33"/>
<evidence type="ECO:0000313" key="2">
    <source>
        <dbReference type="EMBL" id="CAJ1958553.1"/>
    </source>
</evidence>
<dbReference type="Gramene" id="rna-AYBTSS11_LOCUS17802">
    <property type="protein sequence ID" value="CAJ1958553.1"/>
    <property type="gene ID" value="gene-AYBTSS11_LOCUS17802"/>
</dbReference>
<protein>
    <submittedName>
        <fullName evidence="2">Uncharacterized protein</fullName>
    </submittedName>
</protein>
<evidence type="ECO:0000256" key="1">
    <source>
        <dbReference type="SAM" id="MobiDB-lite"/>
    </source>
</evidence>
<reference evidence="2" key="1">
    <citation type="submission" date="2023-10" db="EMBL/GenBank/DDBJ databases">
        <authorList>
            <person name="Domelevo Entfellner J.-B."/>
        </authorList>
    </citation>
    <scope>NUCLEOTIDE SEQUENCE</scope>
</reference>
<gene>
    <name evidence="2" type="ORF">AYBTSS11_LOCUS17802</name>
</gene>
<keyword evidence="3" id="KW-1185">Reference proteome</keyword>
<dbReference type="InterPro" id="IPR040276">
    <property type="entry name" value="At4g26450-like"/>
</dbReference>
<feature type="compositionally biased region" description="Basic and acidic residues" evidence="1">
    <location>
        <begin position="178"/>
        <end position="192"/>
    </location>
</feature>
<feature type="compositionally biased region" description="Basic and acidic residues" evidence="1">
    <location>
        <begin position="109"/>
        <end position="129"/>
    </location>
</feature>
<organism evidence="2 3">
    <name type="scientific">Sphenostylis stenocarpa</name>
    <dbReference type="NCBI Taxonomy" id="92480"/>
    <lineage>
        <taxon>Eukaryota</taxon>
        <taxon>Viridiplantae</taxon>
        <taxon>Streptophyta</taxon>
        <taxon>Embryophyta</taxon>
        <taxon>Tracheophyta</taxon>
        <taxon>Spermatophyta</taxon>
        <taxon>Magnoliopsida</taxon>
        <taxon>eudicotyledons</taxon>
        <taxon>Gunneridae</taxon>
        <taxon>Pentapetalae</taxon>
        <taxon>rosids</taxon>
        <taxon>fabids</taxon>
        <taxon>Fabales</taxon>
        <taxon>Fabaceae</taxon>
        <taxon>Papilionoideae</taxon>
        <taxon>50 kb inversion clade</taxon>
        <taxon>NPAAA clade</taxon>
        <taxon>indigoferoid/millettioid clade</taxon>
        <taxon>Phaseoleae</taxon>
        <taxon>Sphenostylis</taxon>
    </lineage>
</organism>
<dbReference type="Proteomes" id="UP001189624">
    <property type="component" value="Chromosome 5"/>
</dbReference>
<dbReference type="PANTHER" id="PTHR36056">
    <property type="entry name" value="PROTEIN, PUTATIVE-RELATED"/>
    <property type="match status" value="1"/>
</dbReference>
<feature type="compositionally biased region" description="Polar residues" evidence="1">
    <location>
        <begin position="393"/>
        <end position="409"/>
    </location>
</feature>
<feature type="compositionally biased region" description="Basic and acidic residues" evidence="1">
    <location>
        <begin position="16"/>
        <end position="27"/>
    </location>
</feature>
<feature type="compositionally biased region" description="Polar residues" evidence="1">
    <location>
        <begin position="163"/>
        <end position="177"/>
    </location>
</feature>
<feature type="region of interest" description="Disordered" evidence="1">
    <location>
        <begin position="286"/>
        <end position="308"/>
    </location>
</feature>
<feature type="compositionally biased region" description="Basic and acidic residues" evidence="1">
    <location>
        <begin position="81"/>
        <end position="93"/>
    </location>
</feature>
<accession>A0AA86SY33</accession>
<sequence>MQARQRSPRGFYPSEYRQREGGLGRGRRGDIFVEAGRLAAEYLVSQGLLPPNALPPKWQNHKAQVEGSGRQSALARLGSADGRRKLGFDEFGQKGRRRGSFSRSNGMDWGRDYRRNGSWSDRRGANDVRDVEDDDYESGGSSVRHQDEEDHHQYHHHQQQHQNNSDDALVKSNSSEFTPRREDGGDLSDKDRDKERVSAELLELNQSGVGKDVSDVDMGVGVGNDLESVIVGVKEVKDDCAGDDDIERLRNVSAQLSDQENSSSGGVVTDLVSLCKSVKVPTRTRSSITRKNLKAGNHGDGSGSAHDVEDLQGANSAEEVLAENESVKGSSSGGLLGEKSYDMVHVDSDAAEVEPVCVAEDVRELDAVSKAEDVRELDDVSKAEDVKELCQSGQDRSFIQDNNQESNATLPGYGGCRSLSGEQGQKRVLEDDDDDVREDNKRLREWLPSLVPKTGGYFLHSNPIEVKESPVEDGISHIDKVIMTSEQGSLMSSGSQFTVGGHRSFLQCSDEKPSLPSSFRTCDLNLIEASEVHESHVDQPVLIYPPAVSEAKKAVPIGIDLTMSHASVSGKFNTHATNGKEIEVIDLENDSIQEEKSIDNMDRKTETMFPGLEGFPNHAQNAADIHDVQDGYGLMISELLGPDFTNCSSVAGDINSVHNEMGLHSGTGTLAEDDSIYMSLGELSMPDFY</sequence>
<dbReference type="EMBL" id="OY731402">
    <property type="protein sequence ID" value="CAJ1958553.1"/>
    <property type="molecule type" value="Genomic_DNA"/>
</dbReference>
<proteinExistence type="predicted"/>
<dbReference type="PANTHER" id="PTHR36056:SF1">
    <property type="entry name" value="PROTEIN, PUTATIVE-RELATED"/>
    <property type="match status" value="1"/>
</dbReference>
<feature type="region of interest" description="Disordered" evidence="1">
    <location>
        <begin position="393"/>
        <end position="438"/>
    </location>
</feature>
<feature type="region of interest" description="Disordered" evidence="1">
    <location>
        <begin position="49"/>
        <end position="192"/>
    </location>
</feature>
<name>A0AA86SY33_9FABA</name>
<feature type="region of interest" description="Disordered" evidence="1">
    <location>
        <begin position="1"/>
        <end position="27"/>
    </location>
</feature>